<reference evidence="10 11" key="1">
    <citation type="submission" date="2020-09" db="EMBL/GenBank/DDBJ databases">
        <title>De no assembly of potato wild relative species, Solanum commersonii.</title>
        <authorList>
            <person name="Cho K."/>
        </authorList>
    </citation>
    <scope>NUCLEOTIDE SEQUENCE [LARGE SCALE GENOMIC DNA]</scope>
    <source>
        <strain evidence="10">LZ3.2</strain>
        <tissue evidence="10">Leaf</tissue>
    </source>
</reference>
<keyword evidence="4 9" id="KW-0812">Transmembrane</keyword>
<gene>
    <name evidence="10" type="ORF">H5410_032302</name>
</gene>
<feature type="transmembrane region" description="Helical" evidence="9">
    <location>
        <begin position="730"/>
        <end position="754"/>
    </location>
</feature>
<dbReference type="Gene3D" id="1.20.1250.20">
    <property type="entry name" value="MFS general substrate transporter like domains"/>
    <property type="match status" value="3"/>
</dbReference>
<dbReference type="Proteomes" id="UP000824120">
    <property type="component" value="Chromosome 6"/>
</dbReference>
<feature type="transmembrane region" description="Helical" evidence="9">
    <location>
        <begin position="864"/>
        <end position="889"/>
    </location>
</feature>
<dbReference type="AlphaFoldDB" id="A0A9J5YPA3"/>
<protein>
    <recommendedName>
        <fullName evidence="12">Transporter</fullName>
    </recommendedName>
</protein>
<feature type="transmembrane region" description="Helical" evidence="9">
    <location>
        <begin position="315"/>
        <end position="335"/>
    </location>
</feature>
<keyword evidence="6 9" id="KW-0472">Membrane</keyword>
<dbReference type="InterPro" id="IPR004324">
    <property type="entry name" value="FBT"/>
</dbReference>
<feature type="transmembrane region" description="Helical" evidence="9">
    <location>
        <begin position="901"/>
        <end position="920"/>
    </location>
</feature>
<dbReference type="Pfam" id="PF03092">
    <property type="entry name" value="BT1"/>
    <property type="match status" value="3"/>
</dbReference>
<feature type="region of interest" description="Disordered" evidence="8">
    <location>
        <begin position="456"/>
        <end position="498"/>
    </location>
</feature>
<evidence type="ECO:0000256" key="9">
    <source>
        <dbReference type="SAM" id="Phobius"/>
    </source>
</evidence>
<feature type="transmembrane region" description="Helical" evidence="9">
    <location>
        <begin position="579"/>
        <end position="599"/>
    </location>
</feature>
<comment type="caution">
    <text evidence="10">The sequence shown here is derived from an EMBL/GenBank/DDBJ whole genome shotgun (WGS) entry which is preliminary data.</text>
</comment>
<feature type="transmembrane region" description="Helical" evidence="9">
    <location>
        <begin position="795"/>
        <end position="814"/>
    </location>
</feature>
<evidence type="ECO:0000256" key="7">
    <source>
        <dbReference type="ARBA" id="ARBA00044504"/>
    </source>
</evidence>
<feature type="transmembrane region" description="Helical" evidence="9">
    <location>
        <begin position="605"/>
        <end position="624"/>
    </location>
</feature>
<evidence type="ECO:0000256" key="1">
    <source>
        <dbReference type="ARBA" id="ARBA00004141"/>
    </source>
</evidence>
<comment type="similarity">
    <text evidence="7">Belongs to the major facilitator superfamily. Phosphate:H(+) symporter (TC 2.A.1.9) family.</text>
</comment>
<organism evidence="10 11">
    <name type="scientific">Solanum commersonii</name>
    <name type="common">Commerson's wild potato</name>
    <name type="synonym">Commerson's nightshade</name>
    <dbReference type="NCBI Taxonomy" id="4109"/>
    <lineage>
        <taxon>Eukaryota</taxon>
        <taxon>Viridiplantae</taxon>
        <taxon>Streptophyta</taxon>
        <taxon>Embryophyta</taxon>
        <taxon>Tracheophyta</taxon>
        <taxon>Spermatophyta</taxon>
        <taxon>Magnoliopsida</taxon>
        <taxon>eudicotyledons</taxon>
        <taxon>Gunneridae</taxon>
        <taxon>Pentapetalae</taxon>
        <taxon>asterids</taxon>
        <taxon>lamiids</taxon>
        <taxon>Solanales</taxon>
        <taxon>Solanaceae</taxon>
        <taxon>Solanoideae</taxon>
        <taxon>Solaneae</taxon>
        <taxon>Solanum</taxon>
    </lineage>
</organism>
<evidence type="ECO:0008006" key="12">
    <source>
        <dbReference type="Google" id="ProtNLM"/>
    </source>
</evidence>
<proteinExistence type="inferred from homology"/>
<evidence type="ECO:0000256" key="3">
    <source>
        <dbReference type="ARBA" id="ARBA00022448"/>
    </source>
</evidence>
<evidence type="ECO:0000256" key="6">
    <source>
        <dbReference type="ARBA" id="ARBA00023136"/>
    </source>
</evidence>
<evidence type="ECO:0000313" key="10">
    <source>
        <dbReference type="EMBL" id="KAG5600932.1"/>
    </source>
</evidence>
<comment type="similarity">
    <text evidence="2">Belongs to the major facilitator superfamily. Folate-biopterin transporter (TC 2.A.71) family.</text>
</comment>
<keyword evidence="11" id="KW-1185">Reference proteome</keyword>
<accession>A0A9J5YPA3</accession>
<sequence>MSVTVAVPENPVQQDNDAEPLLDSINRNGDLLRTTSIEDSSSSDKTGSHKEKNSISSARCFGVELTPDNIAVAMVYFVQGVLGLSDLAVSFYLKDDLHLDPAETAVISGFSSLPLLAKPLYGFISDSFPLFGYRRRSYLVLSGLFGALSWFLMATFVDSKYGAAFCILIGSLSVSFSAVELFPLRNMVVDSMVVERARGESQSMSGSLQSLCWGSSACGGIVSSYFSGSLVEVYGVRSVFGVTALLPLITSVVSLLVKEEPATPQSGSATFFFITNKLGFTPEFLGRLNVVTSVASLIGVALYNGFLKKVPLRKIFLVTTIICSALGMTQVLLVTGLNRKFGISDEWFAIGDTLILSVLGQAFFMPALVLAASICPLGMEATFFATLMSIANGGSILGGLLGAGTTMTENQLLLMFGLVLPLSNPRSDSPENGIPSSSQPDIKMAVTVAVPEDPVQQDNDAEPLLYSTNRNEDLLTTTSNEDASSSDKSGSHKDKSSISSGRCFGVELTPDNIAVAMVYFVQGVLGLSDLAVSYYLKDDLLLDPAETAVISGFSSLPWLIKPLYGFISDSFPLFGYRRRSYLVLSGLLGALSWFLMATFVDSKYGAAFCILIGSLSVAFSDVVVDSMVVERARGESQSMSGSLQSLCWGSSACGGIVSSYFSGSLVEVYGVRSVFGVTALLPLITSAVSLLVKEEPVHCPARGLSLGNGFFASSKNSIIQLWGAVKQPNVFLPTLFIFLFQATPQSGSATFFFITNKLGFTPEFLGRLKLVTSVASLIGVALYNGFLKKVPLRKIFLVTTIIGSALGMTQVLLVTGLNWKFGISDEWFSIGDSLILSVLGQAFFMPVLVLAARICPLGMEATFFATLMSIANGGGTLGGLLGAGLTHILGVTKDKFDNLSLLIIICNLSSLLPLPLLGLLPRDEPDSDENTDIEMTPY</sequence>
<dbReference type="SUPFAM" id="SSF103473">
    <property type="entry name" value="MFS general substrate transporter"/>
    <property type="match status" value="2"/>
</dbReference>
<keyword evidence="3" id="KW-0813">Transport</keyword>
<name>A0A9J5YPA3_SOLCO</name>
<dbReference type="InterPro" id="IPR039309">
    <property type="entry name" value="BT1"/>
</dbReference>
<evidence type="ECO:0000256" key="2">
    <source>
        <dbReference type="ARBA" id="ARBA00007015"/>
    </source>
</evidence>
<dbReference type="OrthoDB" id="754047at2759"/>
<dbReference type="PANTHER" id="PTHR31585">
    <property type="entry name" value="FOLATE-BIOPTERIN TRANSPORTER 1, CHLOROPLASTIC"/>
    <property type="match status" value="1"/>
</dbReference>
<feature type="transmembrane region" description="Helical" evidence="9">
    <location>
        <begin position="162"/>
        <end position="184"/>
    </location>
</feature>
<feature type="transmembrane region" description="Helical" evidence="9">
    <location>
        <begin position="284"/>
        <end position="303"/>
    </location>
</feature>
<dbReference type="PANTHER" id="PTHR31585:SF45">
    <property type="entry name" value="FOLATE-BIOPTERIN TRANSPORTER 1, CHLOROPLASTIC-LIKE ISOFORM X1"/>
    <property type="match status" value="1"/>
</dbReference>
<feature type="compositionally biased region" description="Low complexity" evidence="8">
    <location>
        <begin position="479"/>
        <end position="488"/>
    </location>
</feature>
<feature type="region of interest" description="Disordered" evidence="8">
    <location>
        <begin position="1"/>
        <end position="24"/>
    </location>
</feature>
<dbReference type="CDD" id="cd17484">
    <property type="entry name" value="MFS_FBT"/>
    <property type="match status" value="2"/>
</dbReference>
<dbReference type="EMBL" id="JACXVP010000006">
    <property type="protein sequence ID" value="KAG5600932.1"/>
    <property type="molecule type" value="Genomic_DNA"/>
</dbReference>
<feature type="transmembrane region" description="Helical" evidence="9">
    <location>
        <begin position="347"/>
        <end position="371"/>
    </location>
</feature>
<dbReference type="InterPro" id="IPR036259">
    <property type="entry name" value="MFS_trans_sf"/>
</dbReference>
<feature type="transmembrane region" description="Helical" evidence="9">
    <location>
        <begin position="238"/>
        <end position="257"/>
    </location>
</feature>
<keyword evidence="5 9" id="KW-1133">Transmembrane helix</keyword>
<feature type="transmembrane region" description="Helical" evidence="9">
    <location>
        <begin position="669"/>
        <end position="692"/>
    </location>
</feature>
<comment type="subcellular location">
    <subcellularLocation>
        <location evidence="1">Membrane</location>
        <topology evidence="1">Multi-pass membrane protein</topology>
    </subcellularLocation>
</comment>
<evidence type="ECO:0000256" key="8">
    <source>
        <dbReference type="SAM" id="MobiDB-lite"/>
    </source>
</evidence>
<dbReference type="GO" id="GO:0016020">
    <property type="term" value="C:membrane"/>
    <property type="evidence" value="ECO:0007669"/>
    <property type="project" value="UniProtKB-SubCell"/>
</dbReference>
<evidence type="ECO:0000256" key="4">
    <source>
        <dbReference type="ARBA" id="ARBA00022692"/>
    </source>
</evidence>
<feature type="transmembrane region" description="Helical" evidence="9">
    <location>
        <begin position="766"/>
        <end position="783"/>
    </location>
</feature>
<feature type="transmembrane region" description="Helical" evidence="9">
    <location>
        <begin position="834"/>
        <end position="852"/>
    </location>
</feature>
<evidence type="ECO:0000313" key="11">
    <source>
        <dbReference type="Proteomes" id="UP000824120"/>
    </source>
</evidence>
<feature type="transmembrane region" description="Helical" evidence="9">
    <location>
        <begin position="136"/>
        <end position="156"/>
    </location>
</feature>
<evidence type="ECO:0000256" key="5">
    <source>
        <dbReference type="ARBA" id="ARBA00022989"/>
    </source>
</evidence>
<dbReference type="NCBIfam" id="TIGR00788">
    <property type="entry name" value="fbt"/>
    <property type="match status" value="1"/>
</dbReference>
<feature type="compositionally biased region" description="Polar residues" evidence="8">
    <location>
        <begin position="466"/>
        <end position="478"/>
    </location>
</feature>
<feature type="transmembrane region" description="Helical" evidence="9">
    <location>
        <begin position="383"/>
        <end position="403"/>
    </location>
</feature>